<reference evidence="2 3" key="1">
    <citation type="submission" date="2020-04" db="EMBL/GenBank/DDBJ databases">
        <authorList>
            <person name="Alioto T."/>
            <person name="Alioto T."/>
            <person name="Gomez Garrido J."/>
        </authorList>
    </citation>
    <scope>NUCLEOTIDE SEQUENCE [LARGE SCALE GENOMIC DNA]</scope>
</reference>
<keyword evidence="1" id="KW-1133">Transmembrane helix</keyword>
<protein>
    <submittedName>
        <fullName evidence="2">Uncharacterized protein</fullName>
    </submittedName>
</protein>
<dbReference type="AlphaFoldDB" id="A0A8S1DQH8"/>
<comment type="caution">
    <text evidence="2">The sequence shown here is derived from an EMBL/GenBank/DDBJ whole genome shotgun (WGS) entry which is preliminary data.</text>
</comment>
<proteinExistence type="predicted"/>
<feature type="transmembrane region" description="Helical" evidence="1">
    <location>
        <begin position="74"/>
        <end position="91"/>
    </location>
</feature>
<organism evidence="2 3">
    <name type="scientific">Cloeon dipterum</name>
    <dbReference type="NCBI Taxonomy" id="197152"/>
    <lineage>
        <taxon>Eukaryota</taxon>
        <taxon>Metazoa</taxon>
        <taxon>Ecdysozoa</taxon>
        <taxon>Arthropoda</taxon>
        <taxon>Hexapoda</taxon>
        <taxon>Insecta</taxon>
        <taxon>Pterygota</taxon>
        <taxon>Palaeoptera</taxon>
        <taxon>Ephemeroptera</taxon>
        <taxon>Pisciforma</taxon>
        <taxon>Baetidae</taxon>
        <taxon>Cloeon</taxon>
    </lineage>
</organism>
<evidence type="ECO:0000256" key="1">
    <source>
        <dbReference type="SAM" id="Phobius"/>
    </source>
</evidence>
<sequence length="92" mass="9948">MRAPGFAAATASSYNAESQTLTTIGSSLLRTIFSNVYFGGPQLEYKVLNNGTVTVSRFASFQERNYKDVDFTDALISITLQGIAIGLVIALY</sequence>
<dbReference type="EMBL" id="CADEPI010000204">
    <property type="protein sequence ID" value="CAB3380295.1"/>
    <property type="molecule type" value="Genomic_DNA"/>
</dbReference>
<accession>A0A8S1DQH8</accession>
<name>A0A8S1DQH8_9INSE</name>
<keyword evidence="1" id="KW-0812">Transmembrane</keyword>
<keyword evidence="3" id="KW-1185">Reference proteome</keyword>
<evidence type="ECO:0000313" key="3">
    <source>
        <dbReference type="Proteomes" id="UP000494165"/>
    </source>
</evidence>
<keyword evidence="1" id="KW-0472">Membrane</keyword>
<dbReference type="Proteomes" id="UP000494165">
    <property type="component" value="Unassembled WGS sequence"/>
</dbReference>
<evidence type="ECO:0000313" key="2">
    <source>
        <dbReference type="EMBL" id="CAB3380295.1"/>
    </source>
</evidence>
<gene>
    <name evidence="2" type="ORF">CLODIP_2_CD07405</name>
</gene>